<dbReference type="AlphaFoldDB" id="A0A427YKY2"/>
<feature type="compositionally biased region" description="Basic and acidic residues" evidence="1">
    <location>
        <begin position="70"/>
        <end position="79"/>
    </location>
</feature>
<dbReference type="OrthoDB" id="2538110at2759"/>
<keyword evidence="4" id="KW-1185">Reference proteome</keyword>
<keyword evidence="2" id="KW-0472">Membrane</keyword>
<dbReference type="PANTHER" id="PTHR45923:SF2">
    <property type="entry name" value="PROTEIN SEY1"/>
    <property type="match status" value="1"/>
</dbReference>
<dbReference type="SUPFAM" id="SSF52540">
    <property type="entry name" value="P-loop containing nucleoside triphosphate hydrolases"/>
    <property type="match status" value="1"/>
</dbReference>
<proteinExistence type="predicted"/>
<feature type="compositionally biased region" description="Low complexity" evidence="1">
    <location>
        <begin position="45"/>
        <end position="60"/>
    </location>
</feature>
<feature type="region of interest" description="Disordered" evidence="1">
    <location>
        <begin position="989"/>
        <end position="1044"/>
    </location>
</feature>
<sequence length="1044" mass="114800">MPVLTIGTDSWWRGVGVPNAPPTDYTSDATSEIPESLQDDLSFTSSARSSPSWHSSQLPSYTFPPTVRTESVRTPHDPVHTPGELVRTLDEPRRIADNLNPPPNNSVSQVGDTVGSTRSIRPPVSVGPHDPVHTPGELVRTLDEPRRIADNLNPPPNNSVSQVGDTVGSTRSERPPVSVDPPTPPGPLRVMLYGMTEQGALIKLRDIDAGGSAPLYLLGDVKALDSRIQTHGCGEKVVLLILAIFGIGSSGKTFFVNQAFGTDFTEGHNRTTKGANAGFCKYTTACGNTFLVLILDIEGMDSSEAHRAEIQQPDTFAVTSLLFAYLTSDALFFNVKFDNLGNHKASGLEALGRLFDYILDAASKHPTVKPPSADSTRKDVEVQCADLMNDLWSERNGPGDKKSKDRFGDYFNLEVFYVIDPTYRMREFQRDVDEQMDDLLLRVEKDGPRAPQELGTHISTSWSHANSEAKLLPSLNIEYLLQKELCEKFKNDFIDRHMKDTAVKVAVGKTWKETDEPIKKQLVTVRDDWELTFRKKFPGGRDVNEHYWEVFDMESVMRGRFIEHLKQKFLAEKDLALRGDLDRSVAALEAEKTAISNELVVNNYSRPWATSLQVVTGESYEQCQARFVEERRQKVRDETASIIQKRFKAAQRKIHESDVALEKEIRAAADSFVGINGNAAKRDKLLSDNQSESRVAIELTILEEHNAVVRVWRTAFPDRFKQFRSDPDGWRMKAPDANEPRTFTRAWSSGTANSEISSKRSRRGKKSAGGTRNAAASGIHSAPPLRMENGFLYGGAAGLVGGALGGIGIGAASVATGGWAAAPVGLAYFVGWTLGGTGLGLTAGTATGGATGTAAGFARGSFGWCTHEARAVFLLVLCPPRPRPNPDTIDNDALAPSDPSDRPLRASIQAEFDRPPPSTFKRALLILTILLLGWASIRLGSWTTKKPEVIYASRYSDEFKYRPASSPVITEHLPDGRIRLRGASIGGVGVREEDVPKTPEQKRLEEKKRVEEAREKARERLRGSKGGSGRKVRGKKGRKVKPEI</sequence>
<dbReference type="InterPro" id="IPR027417">
    <property type="entry name" value="P-loop_NTPase"/>
</dbReference>
<feature type="compositionally biased region" description="Polar residues" evidence="1">
    <location>
        <begin position="105"/>
        <end position="116"/>
    </location>
</feature>
<feature type="compositionally biased region" description="Polar residues" evidence="1">
    <location>
        <begin position="745"/>
        <end position="756"/>
    </location>
</feature>
<evidence type="ECO:0000313" key="3">
    <source>
        <dbReference type="EMBL" id="RSH91768.1"/>
    </source>
</evidence>
<feature type="compositionally biased region" description="Basic and acidic residues" evidence="1">
    <location>
        <begin position="87"/>
        <end position="96"/>
    </location>
</feature>
<feature type="compositionally biased region" description="Basic residues" evidence="1">
    <location>
        <begin position="1028"/>
        <end position="1044"/>
    </location>
</feature>
<dbReference type="EMBL" id="RSCD01000007">
    <property type="protein sequence ID" value="RSH91768.1"/>
    <property type="molecule type" value="Genomic_DNA"/>
</dbReference>
<keyword evidence="2" id="KW-0812">Transmembrane</keyword>
<reference evidence="3 4" key="1">
    <citation type="submission" date="2018-11" db="EMBL/GenBank/DDBJ databases">
        <title>Genome sequence of Saitozyma podzolica DSM 27192.</title>
        <authorList>
            <person name="Aliyu H."/>
            <person name="Gorte O."/>
            <person name="Ochsenreither K."/>
        </authorList>
    </citation>
    <scope>NUCLEOTIDE SEQUENCE [LARGE SCALE GENOMIC DNA]</scope>
    <source>
        <strain evidence="3 4">DSM 27192</strain>
    </source>
</reference>
<accession>A0A427YKY2</accession>
<dbReference type="InterPro" id="IPR008803">
    <property type="entry name" value="RHD3/Sey1"/>
</dbReference>
<evidence type="ECO:0008006" key="5">
    <source>
        <dbReference type="Google" id="ProtNLM"/>
    </source>
</evidence>
<keyword evidence="2" id="KW-1133">Transmembrane helix</keyword>
<dbReference type="GO" id="GO:0016320">
    <property type="term" value="P:endoplasmic reticulum membrane fusion"/>
    <property type="evidence" value="ECO:0007669"/>
    <property type="project" value="TreeGrafter"/>
</dbReference>
<name>A0A427YKY2_9TREE</name>
<evidence type="ECO:0000256" key="2">
    <source>
        <dbReference type="SAM" id="Phobius"/>
    </source>
</evidence>
<feature type="transmembrane region" description="Helical" evidence="2">
    <location>
        <begin position="919"/>
        <end position="937"/>
    </location>
</feature>
<feature type="region of interest" description="Disordered" evidence="1">
    <location>
        <begin position="724"/>
        <end position="781"/>
    </location>
</feature>
<dbReference type="GO" id="GO:0003924">
    <property type="term" value="F:GTPase activity"/>
    <property type="evidence" value="ECO:0007669"/>
    <property type="project" value="TreeGrafter"/>
</dbReference>
<protein>
    <recommendedName>
        <fullName evidence="5">GB1/RHD3-type G domain-containing protein</fullName>
    </recommendedName>
</protein>
<feature type="region of interest" description="Disordered" evidence="1">
    <location>
        <begin position="19"/>
        <end position="116"/>
    </location>
</feature>
<feature type="compositionally biased region" description="Polar residues" evidence="1">
    <location>
        <begin position="158"/>
        <end position="170"/>
    </location>
</feature>
<dbReference type="PANTHER" id="PTHR45923">
    <property type="entry name" value="PROTEIN SEY1"/>
    <property type="match status" value="1"/>
</dbReference>
<comment type="caution">
    <text evidence="3">The sequence shown here is derived from an EMBL/GenBank/DDBJ whole genome shotgun (WGS) entry which is preliminary data.</text>
</comment>
<dbReference type="GO" id="GO:0005783">
    <property type="term" value="C:endoplasmic reticulum"/>
    <property type="evidence" value="ECO:0007669"/>
    <property type="project" value="TreeGrafter"/>
</dbReference>
<feature type="compositionally biased region" description="Basic and acidic residues" evidence="1">
    <location>
        <begin position="724"/>
        <end position="739"/>
    </location>
</feature>
<feature type="region of interest" description="Disordered" evidence="1">
    <location>
        <begin position="150"/>
        <end position="186"/>
    </location>
</feature>
<dbReference type="Proteomes" id="UP000279259">
    <property type="component" value="Unassembled WGS sequence"/>
</dbReference>
<feature type="compositionally biased region" description="Basic and acidic residues" evidence="1">
    <location>
        <begin position="990"/>
        <end position="1022"/>
    </location>
</feature>
<dbReference type="Gene3D" id="3.40.50.300">
    <property type="entry name" value="P-loop containing nucleotide triphosphate hydrolases"/>
    <property type="match status" value="1"/>
</dbReference>
<dbReference type="STRING" id="1890683.A0A427YKY2"/>
<evidence type="ECO:0000313" key="4">
    <source>
        <dbReference type="Proteomes" id="UP000279259"/>
    </source>
</evidence>
<organism evidence="3 4">
    <name type="scientific">Saitozyma podzolica</name>
    <dbReference type="NCBI Taxonomy" id="1890683"/>
    <lineage>
        <taxon>Eukaryota</taxon>
        <taxon>Fungi</taxon>
        <taxon>Dikarya</taxon>
        <taxon>Basidiomycota</taxon>
        <taxon>Agaricomycotina</taxon>
        <taxon>Tremellomycetes</taxon>
        <taxon>Tremellales</taxon>
        <taxon>Trimorphomycetaceae</taxon>
        <taxon>Saitozyma</taxon>
    </lineage>
</organism>
<evidence type="ECO:0000256" key="1">
    <source>
        <dbReference type="SAM" id="MobiDB-lite"/>
    </source>
</evidence>
<gene>
    <name evidence="3" type="ORF">EHS25_009137</name>
</gene>